<dbReference type="EMBL" id="AUPC02000006">
    <property type="protein sequence ID" value="POG82271.1"/>
    <property type="molecule type" value="Genomic_DNA"/>
</dbReference>
<dbReference type="AlphaFoldDB" id="A0A2P4QX93"/>
<protein>
    <submittedName>
        <fullName evidence="1">Uncharacterized protein</fullName>
    </submittedName>
</protein>
<gene>
    <name evidence="1" type="ORF">GLOIN_2v970502</name>
</gene>
<reference evidence="1 2" key="1">
    <citation type="journal article" date="2013" name="Proc. Natl. Acad. Sci. U.S.A.">
        <title>Genome of an arbuscular mycorrhizal fungus provides insight into the oldest plant symbiosis.</title>
        <authorList>
            <person name="Tisserant E."/>
            <person name="Malbreil M."/>
            <person name="Kuo A."/>
            <person name="Kohler A."/>
            <person name="Symeonidi A."/>
            <person name="Balestrini R."/>
            <person name="Charron P."/>
            <person name="Duensing N."/>
            <person name="Frei Dit Frey N."/>
            <person name="Gianinazzi-Pearson V."/>
            <person name="Gilbert L.B."/>
            <person name="Handa Y."/>
            <person name="Herr J.R."/>
            <person name="Hijri M."/>
            <person name="Koul R."/>
            <person name="Kawaguchi M."/>
            <person name="Krajinski F."/>
            <person name="Lammers P.J."/>
            <person name="Masclaux F.G."/>
            <person name="Murat C."/>
            <person name="Morin E."/>
            <person name="Ndikumana S."/>
            <person name="Pagni M."/>
            <person name="Petitpierre D."/>
            <person name="Requena N."/>
            <person name="Rosikiewicz P."/>
            <person name="Riley R."/>
            <person name="Saito K."/>
            <person name="San Clemente H."/>
            <person name="Shapiro H."/>
            <person name="van Tuinen D."/>
            <person name="Becard G."/>
            <person name="Bonfante P."/>
            <person name="Paszkowski U."/>
            <person name="Shachar-Hill Y.Y."/>
            <person name="Tuskan G.A."/>
            <person name="Young P.W."/>
            <person name="Sanders I.R."/>
            <person name="Henrissat B."/>
            <person name="Rensing S.A."/>
            <person name="Grigoriev I.V."/>
            <person name="Corradi N."/>
            <person name="Roux C."/>
            <person name="Martin F."/>
        </authorList>
    </citation>
    <scope>NUCLEOTIDE SEQUENCE [LARGE SCALE GENOMIC DNA]</scope>
    <source>
        <strain evidence="1 2">DAOM 197198</strain>
    </source>
</reference>
<evidence type="ECO:0000313" key="2">
    <source>
        <dbReference type="Proteomes" id="UP000018888"/>
    </source>
</evidence>
<dbReference type="VEuPathDB" id="FungiDB:RhiirFUN_013191"/>
<evidence type="ECO:0000313" key="1">
    <source>
        <dbReference type="EMBL" id="POG82271.1"/>
    </source>
</evidence>
<reference evidence="1 2" key="2">
    <citation type="journal article" date="2018" name="New Phytol.">
        <title>High intraspecific genome diversity in the model arbuscular mycorrhizal symbiont Rhizophagus irregularis.</title>
        <authorList>
            <person name="Chen E.C.H."/>
            <person name="Morin E."/>
            <person name="Beaudet D."/>
            <person name="Noel J."/>
            <person name="Yildirir G."/>
            <person name="Ndikumana S."/>
            <person name="Charron P."/>
            <person name="St-Onge C."/>
            <person name="Giorgi J."/>
            <person name="Kruger M."/>
            <person name="Marton T."/>
            <person name="Ropars J."/>
            <person name="Grigoriev I.V."/>
            <person name="Hainaut M."/>
            <person name="Henrissat B."/>
            <person name="Roux C."/>
            <person name="Martin F."/>
            <person name="Corradi N."/>
        </authorList>
    </citation>
    <scope>NUCLEOTIDE SEQUENCE [LARGE SCALE GENOMIC DNA]</scope>
    <source>
        <strain evidence="1 2">DAOM 197198</strain>
    </source>
</reference>
<comment type="caution">
    <text evidence="1">The sequence shown here is derived from an EMBL/GenBank/DDBJ whole genome shotgun (WGS) entry which is preliminary data.</text>
</comment>
<accession>A0A2P4QX93</accession>
<sequence>MQMLDSLDFLEFIHDIQDQSSKGIDQDDKKLIRLNLVLRENLLHLYQTLEGWNVESSDNRDNVDAIVVGHDDNLPVADNGTFIQSVKYHFKEYTNTEDTKHENETRGIGPSSFMSAFLLKSLDTLADNDSFLMLDNKISETKKWQLSFY</sequence>
<keyword evidence="2" id="KW-1185">Reference proteome</keyword>
<dbReference type="Proteomes" id="UP000018888">
    <property type="component" value="Unassembled WGS sequence"/>
</dbReference>
<name>A0A2P4QX93_RHIID</name>
<proteinExistence type="predicted"/>
<organism evidence="1 2">
    <name type="scientific">Rhizophagus irregularis (strain DAOM 181602 / DAOM 197198 / MUCL 43194)</name>
    <name type="common">Arbuscular mycorrhizal fungus</name>
    <name type="synonym">Glomus intraradices</name>
    <dbReference type="NCBI Taxonomy" id="747089"/>
    <lineage>
        <taxon>Eukaryota</taxon>
        <taxon>Fungi</taxon>
        <taxon>Fungi incertae sedis</taxon>
        <taxon>Mucoromycota</taxon>
        <taxon>Glomeromycotina</taxon>
        <taxon>Glomeromycetes</taxon>
        <taxon>Glomerales</taxon>
        <taxon>Glomeraceae</taxon>
        <taxon>Rhizophagus</taxon>
    </lineage>
</organism>